<keyword evidence="1" id="KW-0812">Transmembrane</keyword>
<dbReference type="GO" id="GO:0004190">
    <property type="term" value="F:aspartic-type endopeptidase activity"/>
    <property type="evidence" value="ECO:0007669"/>
    <property type="project" value="InterPro"/>
</dbReference>
<dbReference type="EMBL" id="CAEZYK010000020">
    <property type="protein sequence ID" value="CAB4719680.1"/>
    <property type="molecule type" value="Genomic_DNA"/>
</dbReference>
<keyword evidence="1" id="KW-0472">Membrane</keyword>
<dbReference type="Gene3D" id="1.20.120.1220">
    <property type="match status" value="1"/>
</dbReference>
<gene>
    <name evidence="3" type="ORF">UFOPK2683_00523</name>
</gene>
<dbReference type="InterPro" id="IPR000045">
    <property type="entry name" value="Prepilin_IV_endopep_pep"/>
</dbReference>
<evidence type="ECO:0000259" key="2">
    <source>
        <dbReference type="Pfam" id="PF01478"/>
    </source>
</evidence>
<evidence type="ECO:0000256" key="1">
    <source>
        <dbReference type="SAM" id="Phobius"/>
    </source>
</evidence>
<dbReference type="GO" id="GO:0016020">
    <property type="term" value="C:membrane"/>
    <property type="evidence" value="ECO:0007669"/>
    <property type="project" value="InterPro"/>
</dbReference>
<dbReference type="AlphaFoldDB" id="A0A6J6R6V0"/>
<sequence>MTLAVYAFIALALFIQAAIDIRIRRLPRQISYLVLSISAPVFIFIAVASREPHRILTAFLGAFISILVFGGARRLNPRSLGTGDVHLAPLLGVSLGWWGLNALLLGMGVAFSLAALAVIGGLCTHRLKRTDSVALGPYLVGGWLVAVLVCIT</sequence>
<dbReference type="Pfam" id="PF01478">
    <property type="entry name" value="Peptidase_A24"/>
    <property type="match status" value="1"/>
</dbReference>
<accession>A0A6J6R6V0</accession>
<keyword evidence="1" id="KW-1133">Transmembrane helix</keyword>
<feature type="domain" description="Prepilin type IV endopeptidase peptidase" evidence="2">
    <location>
        <begin position="8"/>
        <end position="110"/>
    </location>
</feature>
<feature type="transmembrane region" description="Helical" evidence="1">
    <location>
        <begin position="132"/>
        <end position="151"/>
    </location>
</feature>
<proteinExistence type="predicted"/>
<feature type="transmembrane region" description="Helical" evidence="1">
    <location>
        <begin position="55"/>
        <end position="75"/>
    </location>
</feature>
<name>A0A6J6R6V0_9ZZZZ</name>
<protein>
    <submittedName>
        <fullName evidence="3">Unannotated protein</fullName>
    </submittedName>
</protein>
<feature type="transmembrane region" description="Helical" evidence="1">
    <location>
        <begin position="30"/>
        <end position="48"/>
    </location>
</feature>
<organism evidence="3">
    <name type="scientific">freshwater metagenome</name>
    <dbReference type="NCBI Taxonomy" id="449393"/>
    <lineage>
        <taxon>unclassified sequences</taxon>
        <taxon>metagenomes</taxon>
        <taxon>ecological metagenomes</taxon>
    </lineage>
</organism>
<reference evidence="3" key="1">
    <citation type="submission" date="2020-05" db="EMBL/GenBank/DDBJ databases">
        <authorList>
            <person name="Chiriac C."/>
            <person name="Salcher M."/>
            <person name="Ghai R."/>
            <person name="Kavagutti S V."/>
        </authorList>
    </citation>
    <scope>NUCLEOTIDE SEQUENCE</scope>
</reference>
<feature type="transmembrane region" description="Helical" evidence="1">
    <location>
        <begin position="95"/>
        <end position="120"/>
    </location>
</feature>
<evidence type="ECO:0000313" key="3">
    <source>
        <dbReference type="EMBL" id="CAB4719680.1"/>
    </source>
</evidence>